<feature type="domain" description="SsuA/THI5-like" evidence="1">
    <location>
        <begin position="88"/>
        <end position="141"/>
    </location>
</feature>
<evidence type="ECO:0000313" key="3">
    <source>
        <dbReference type="Proteomes" id="UP001139384"/>
    </source>
</evidence>
<protein>
    <submittedName>
        <fullName evidence="2">ABC transporter substrate-binding protein</fullName>
    </submittedName>
</protein>
<keyword evidence="3" id="KW-1185">Reference proteome</keyword>
<dbReference type="EMBL" id="JAKEIP010000006">
    <property type="protein sequence ID" value="MCF1592530.1"/>
    <property type="molecule type" value="Genomic_DNA"/>
</dbReference>
<reference evidence="2" key="1">
    <citation type="submission" date="2022-01" db="EMBL/GenBank/DDBJ databases">
        <title>Draft Genome Sequences of Seven Type Strains of the Genus Streptomyces.</title>
        <authorList>
            <person name="Aziz S."/>
            <person name="Coretto E."/>
            <person name="Chronakova A."/>
            <person name="Sproer C."/>
            <person name="Huber K."/>
            <person name="Nouioui I."/>
            <person name="Gross H."/>
        </authorList>
    </citation>
    <scope>NUCLEOTIDE SEQUENCE</scope>
    <source>
        <strain evidence="2">DSM 103493</strain>
    </source>
</reference>
<evidence type="ECO:0000313" key="2">
    <source>
        <dbReference type="EMBL" id="MCF1592530.1"/>
    </source>
</evidence>
<dbReference type="AlphaFoldDB" id="A0A9X1PS59"/>
<dbReference type="Gene3D" id="3.40.190.10">
    <property type="entry name" value="Periplasmic binding protein-like II"/>
    <property type="match status" value="3"/>
</dbReference>
<organism evidence="2 3">
    <name type="scientific">Streptomyces muensis</name>
    <dbReference type="NCBI Taxonomy" id="1077944"/>
    <lineage>
        <taxon>Bacteria</taxon>
        <taxon>Bacillati</taxon>
        <taxon>Actinomycetota</taxon>
        <taxon>Actinomycetes</taxon>
        <taxon>Kitasatosporales</taxon>
        <taxon>Streptomycetaceae</taxon>
        <taxon>Streptomyces</taxon>
    </lineage>
</organism>
<dbReference type="RefSeq" id="WP_234760834.1">
    <property type="nucleotide sequence ID" value="NZ_JAKEIP010000006.1"/>
</dbReference>
<dbReference type="Proteomes" id="UP001139384">
    <property type="component" value="Unassembled WGS sequence"/>
</dbReference>
<sequence length="331" mass="37206">MTMNRLPLTLACWDYDRMRALQDGTVRPEGIDLTYLPLMMPEPAFRMLHHGEFEIAEMSLSWYARTVHLTERPFVAIPVFPSRMFRHSSVYVNADSGIESPEDLAGKRVGCPEYQMTAAVWLKGIMAEHHKVPVDSVTYVTGGLEQPGRTESPMTLPASIRVEPVRADTTLSEALRTGEIDALYTAHAPSSFADGSGRVRRLWEDHKSAEIDYFRRTGIFPIMHVIVIRQDVLEAHPWVAQSMVKAFEQAKQTALAPLSETTALKYMLPWLADAVEESRAILGPDPFAYGLEANRSVLETFLRYSHEQALIPAPLAPEQLFAPQTLEVSRI</sequence>
<dbReference type="InterPro" id="IPR015168">
    <property type="entry name" value="SsuA/THI5"/>
</dbReference>
<dbReference type="Pfam" id="PF09084">
    <property type="entry name" value="NMT1"/>
    <property type="match status" value="1"/>
</dbReference>
<evidence type="ECO:0000259" key="1">
    <source>
        <dbReference type="Pfam" id="PF09084"/>
    </source>
</evidence>
<proteinExistence type="predicted"/>
<accession>A0A9X1PS59</accession>
<comment type="caution">
    <text evidence="2">The sequence shown here is derived from an EMBL/GenBank/DDBJ whole genome shotgun (WGS) entry which is preliminary data.</text>
</comment>
<gene>
    <name evidence="2" type="ORF">L0P92_02960</name>
</gene>
<dbReference type="SUPFAM" id="SSF53850">
    <property type="entry name" value="Periplasmic binding protein-like II"/>
    <property type="match status" value="1"/>
</dbReference>
<name>A0A9X1PS59_STRM4</name>